<dbReference type="PANTHER" id="PTHR46494">
    <property type="entry name" value="CORA FAMILY METAL ION TRANSPORTER (EUROFUNG)"/>
    <property type="match status" value="1"/>
</dbReference>
<evidence type="ECO:0000313" key="11">
    <source>
        <dbReference type="Proteomes" id="UP001200430"/>
    </source>
</evidence>
<evidence type="ECO:0000256" key="3">
    <source>
        <dbReference type="ARBA" id="ARBA00022448"/>
    </source>
</evidence>
<evidence type="ECO:0000256" key="4">
    <source>
        <dbReference type="ARBA" id="ARBA00022475"/>
    </source>
</evidence>
<dbReference type="RefSeq" id="WP_236099051.1">
    <property type="nucleotide sequence ID" value="NZ_JAKGUD010000004.1"/>
</dbReference>
<evidence type="ECO:0000256" key="6">
    <source>
        <dbReference type="ARBA" id="ARBA00022989"/>
    </source>
</evidence>
<evidence type="ECO:0000256" key="2">
    <source>
        <dbReference type="ARBA" id="ARBA00009765"/>
    </source>
</evidence>
<proteinExistence type="inferred from homology"/>
<feature type="region of interest" description="Disordered" evidence="9">
    <location>
        <begin position="1"/>
        <end position="25"/>
    </location>
</feature>
<feature type="compositionally biased region" description="Basic residues" evidence="9">
    <location>
        <begin position="1"/>
        <end position="10"/>
    </location>
</feature>
<dbReference type="SUPFAM" id="SSF143865">
    <property type="entry name" value="CorA soluble domain-like"/>
    <property type="match status" value="1"/>
</dbReference>
<dbReference type="Gene3D" id="1.20.58.340">
    <property type="entry name" value="Magnesium transport protein CorA, transmembrane region"/>
    <property type="match status" value="2"/>
</dbReference>
<evidence type="ECO:0000256" key="7">
    <source>
        <dbReference type="ARBA" id="ARBA00023136"/>
    </source>
</evidence>
<comment type="subcellular location">
    <subcellularLocation>
        <location evidence="1">Cell membrane</location>
        <topology evidence="1">Multi-pass membrane protein</topology>
    </subcellularLocation>
    <subcellularLocation>
        <location evidence="8">Membrane</location>
        <topology evidence="8">Multi-pass membrane protein</topology>
    </subcellularLocation>
</comment>
<accession>A0ABS9EM69</accession>
<name>A0ABS9EM69_9BACT</name>
<dbReference type="InterPro" id="IPR045861">
    <property type="entry name" value="CorA_cytoplasmic_dom"/>
</dbReference>
<feature type="transmembrane region" description="Helical" evidence="8">
    <location>
        <begin position="301"/>
        <end position="321"/>
    </location>
</feature>
<dbReference type="Proteomes" id="UP001200430">
    <property type="component" value="Unassembled WGS sequence"/>
</dbReference>
<keyword evidence="3 8" id="KW-0813">Transport</keyword>
<keyword evidence="7 8" id="KW-0472">Membrane</keyword>
<gene>
    <name evidence="8 10" type="primary">corA</name>
    <name evidence="10" type="ORF">L2W38_05685</name>
</gene>
<keyword evidence="5 8" id="KW-0812">Transmembrane</keyword>
<dbReference type="EMBL" id="JAKGUD010000004">
    <property type="protein sequence ID" value="MCF4142298.1"/>
    <property type="molecule type" value="Genomic_DNA"/>
</dbReference>
<evidence type="ECO:0000256" key="8">
    <source>
        <dbReference type="RuleBase" id="RU362010"/>
    </source>
</evidence>
<dbReference type="InterPro" id="IPR002523">
    <property type="entry name" value="MgTranspt_CorA/ZnTranspt_ZntB"/>
</dbReference>
<comment type="function">
    <text evidence="8">Mediates influx of magnesium ions.</text>
</comment>
<dbReference type="Gene3D" id="3.30.460.20">
    <property type="entry name" value="CorA soluble domain-like"/>
    <property type="match status" value="1"/>
</dbReference>
<keyword evidence="4 8" id="KW-1003">Cell membrane</keyword>
<keyword evidence="6 8" id="KW-1133">Transmembrane helix</keyword>
<comment type="similarity">
    <text evidence="2 8">Belongs to the CorA metal ion transporter (MIT) (TC 1.A.35) family.</text>
</comment>
<evidence type="ECO:0000256" key="1">
    <source>
        <dbReference type="ARBA" id="ARBA00004651"/>
    </source>
</evidence>
<feature type="transmembrane region" description="Helical" evidence="8">
    <location>
        <begin position="333"/>
        <end position="353"/>
    </location>
</feature>
<dbReference type="InterPro" id="IPR045863">
    <property type="entry name" value="CorA_TM1_TM2"/>
</dbReference>
<evidence type="ECO:0000256" key="5">
    <source>
        <dbReference type="ARBA" id="ARBA00022692"/>
    </source>
</evidence>
<keyword evidence="11" id="KW-1185">Reference proteome</keyword>
<dbReference type="PANTHER" id="PTHR46494:SF1">
    <property type="entry name" value="CORA FAMILY METAL ION TRANSPORTER (EUROFUNG)"/>
    <property type="match status" value="1"/>
</dbReference>
<dbReference type="SUPFAM" id="SSF144083">
    <property type="entry name" value="Magnesium transport protein CorA, transmembrane region"/>
    <property type="match status" value="1"/>
</dbReference>
<evidence type="ECO:0000256" key="9">
    <source>
        <dbReference type="SAM" id="MobiDB-lite"/>
    </source>
</evidence>
<keyword evidence="8" id="KW-0460">Magnesium</keyword>
<organism evidence="10 11">
    <name type="scientific">Dethiosulfovibrio marinus</name>
    <dbReference type="NCBI Taxonomy" id="133532"/>
    <lineage>
        <taxon>Bacteria</taxon>
        <taxon>Thermotogati</taxon>
        <taxon>Synergistota</taxon>
        <taxon>Synergistia</taxon>
        <taxon>Synergistales</taxon>
        <taxon>Dethiosulfovibrionaceae</taxon>
        <taxon>Dethiosulfovibrio</taxon>
    </lineage>
</organism>
<protein>
    <recommendedName>
        <fullName evidence="8">Magnesium transport protein CorA</fullName>
    </recommendedName>
</protein>
<reference evidence="10 11" key="1">
    <citation type="submission" date="2022-01" db="EMBL/GenBank/DDBJ databases">
        <title>Dethiosulfovibrio faecalis sp. nov., a novel proteolytic, non-sulfur-reducing bacterium isolated from a marine aquaculture solid waste bioreactor.</title>
        <authorList>
            <person name="Grabowski S."/>
            <person name="Apolinario E."/>
            <person name="Schneider N."/>
            <person name="Marshall C.W."/>
            <person name="Sowers K.R."/>
        </authorList>
    </citation>
    <scope>NUCLEOTIDE SEQUENCE [LARGE SCALE GENOMIC DNA]</scope>
    <source>
        <strain evidence="10 11">DSM 12537</strain>
    </source>
</reference>
<dbReference type="CDD" id="cd12828">
    <property type="entry name" value="TmCorA-like_1"/>
    <property type="match status" value="1"/>
</dbReference>
<keyword evidence="8" id="KW-0406">Ion transport</keyword>
<dbReference type="NCBIfam" id="TIGR00383">
    <property type="entry name" value="corA"/>
    <property type="match status" value="1"/>
</dbReference>
<comment type="caution">
    <text evidence="10">The sequence shown here is derived from an EMBL/GenBank/DDBJ whole genome shotgun (WGS) entry which is preliminary data.</text>
</comment>
<dbReference type="InterPro" id="IPR004488">
    <property type="entry name" value="Mg/Co-transport_prot_CorA"/>
</dbReference>
<sequence>MNKRKRKKWSARQSSKRGTVPGTPVFIGESRSEAVRIGSISYDRGDLVEKGALSLDDVHRPYRSEGVTWINVDGIHDLKVMDALGKRFGLHPLTIEDLMNTSQRPKAEVFPDYLFLVMKMMNYNDETNSVDVEHVSLILGEGYVLSFQEKEGDVFEPVRERLRASRGRLRGNGSDYLAYALMDAVVDHYFLSVERIGDVIEDMDDRLLSDPRSDDLQRIHELKRDVMTLRKAVWPLREAVGKLQKSDASFFGNDLDAFLRDLYDHTIQVIDMVESSRELLTGMHDTYLSSVSNRMNEVMKVLTVIATIFIPLTFIAGVYGMNFKYMPELDWRFSYPVVWIVMIAVGAGMVAYFRRKRWL</sequence>
<dbReference type="Pfam" id="PF01544">
    <property type="entry name" value="CorA"/>
    <property type="match status" value="1"/>
</dbReference>
<evidence type="ECO:0000313" key="10">
    <source>
        <dbReference type="EMBL" id="MCF4142298.1"/>
    </source>
</evidence>